<dbReference type="InterPro" id="IPR050111">
    <property type="entry name" value="C-type_lectin/snaclec_domain"/>
</dbReference>
<dbReference type="SMART" id="SM00034">
    <property type="entry name" value="CLECT"/>
    <property type="match status" value="1"/>
</dbReference>
<dbReference type="Proteomes" id="UP001177023">
    <property type="component" value="Unassembled WGS sequence"/>
</dbReference>
<dbReference type="PANTHER" id="PTHR22803">
    <property type="entry name" value="MANNOSE, PHOSPHOLIPASE, LECTIN RECEPTOR RELATED"/>
    <property type="match status" value="1"/>
</dbReference>
<proteinExistence type="predicted"/>
<protein>
    <recommendedName>
        <fullName evidence="1">C-type lectin domain-containing protein</fullName>
    </recommendedName>
</protein>
<dbReference type="InterPro" id="IPR016186">
    <property type="entry name" value="C-type_lectin-like/link_sf"/>
</dbReference>
<name>A0AA36CN86_9BILA</name>
<dbReference type="CDD" id="cd00037">
    <property type="entry name" value="CLECT"/>
    <property type="match status" value="1"/>
</dbReference>
<dbReference type="AlphaFoldDB" id="A0AA36CN86"/>
<evidence type="ECO:0000259" key="1">
    <source>
        <dbReference type="PROSITE" id="PS50041"/>
    </source>
</evidence>
<organism evidence="2 3">
    <name type="scientific">Mesorhabditis spiculigera</name>
    <dbReference type="NCBI Taxonomy" id="96644"/>
    <lineage>
        <taxon>Eukaryota</taxon>
        <taxon>Metazoa</taxon>
        <taxon>Ecdysozoa</taxon>
        <taxon>Nematoda</taxon>
        <taxon>Chromadorea</taxon>
        <taxon>Rhabditida</taxon>
        <taxon>Rhabditina</taxon>
        <taxon>Rhabditomorpha</taxon>
        <taxon>Rhabditoidea</taxon>
        <taxon>Rhabditidae</taxon>
        <taxon>Mesorhabditinae</taxon>
        <taxon>Mesorhabditis</taxon>
    </lineage>
</organism>
<evidence type="ECO:0000313" key="2">
    <source>
        <dbReference type="EMBL" id="CAJ0571715.1"/>
    </source>
</evidence>
<dbReference type="Pfam" id="PF00059">
    <property type="entry name" value="Lectin_C"/>
    <property type="match status" value="1"/>
</dbReference>
<keyword evidence="3" id="KW-1185">Reference proteome</keyword>
<dbReference type="SUPFAM" id="SSF56436">
    <property type="entry name" value="C-type lectin-like"/>
    <property type="match status" value="1"/>
</dbReference>
<reference evidence="2" key="1">
    <citation type="submission" date="2023-06" db="EMBL/GenBank/DDBJ databases">
        <authorList>
            <person name="Delattre M."/>
        </authorList>
    </citation>
    <scope>NUCLEOTIDE SEQUENCE</scope>
    <source>
        <strain evidence="2">AF72</strain>
    </source>
</reference>
<dbReference type="PROSITE" id="PS50041">
    <property type="entry name" value="C_TYPE_LECTIN_2"/>
    <property type="match status" value="1"/>
</dbReference>
<dbReference type="InterPro" id="IPR016187">
    <property type="entry name" value="CTDL_fold"/>
</dbReference>
<dbReference type="Gene3D" id="3.10.100.10">
    <property type="entry name" value="Mannose-Binding Protein A, subunit A"/>
    <property type="match status" value="1"/>
</dbReference>
<accession>A0AA36CN86</accession>
<dbReference type="EMBL" id="CATQJA010002579">
    <property type="protein sequence ID" value="CAJ0571715.1"/>
    <property type="molecule type" value="Genomic_DNA"/>
</dbReference>
<evidence type="ECO:0000313" key="3">
    <source>
        <dbReference type="Proteomes" id="UP001177023"/>
    </source>
</evidence>
<sequence>MTTTKIVTSGFCPKGWIPETRLLKCYKPFIRRVPYEIAAQKCRTLNATLLTINSRNEDFAILNMIVDGEPWFRRGGSLILGPKYRVKGASPERILVAPNGRRDDLYTNFAAGEPNNAGASESCVEVRMWQYDQQPFSNYSGLWNDYDCGWERSSFICELPLSAKQL</sequence>
<gene>
    <name evidence="2" type="ORF">MSPICULIGERA_LOCUS10115</name>
</gene>
<feature type="non-terminal residue" evidence="2">
    <location>
        <position position="1"/>
    </location>
</feature>
<feature type="domain" description="C-type lectin" evidence="1">
    <location>
        <begin position="24"/>
        <end position="148"/>
    </location>
</feature>
<dbReference type="InterPro" id="IPR001304">
    <property type="entry name" value="C-type_lectin-like"/>
</dbReference>
<comment type="caution">
    <text evidence="2">The sequence shown here is derived from an EMBL/GenBank/DDBJ whole genome shotgun (WGS) entry which is preliminary data.</text>
</comment>